<feature type="binding site" description="axial binding residue" evidence="6">
    <location>
        <position position="448"/>
    </location>
    <ligand>
        <name>heme</name>
        <dbReference type="ChEBI" id="CHEBI:30413"/>
    </ligand>
    <ligandPart>
        <name>Fe</name>
        <dbReference type="ChEBI" id="CHEBI:18248"/>
    </ligandPart>
</feature>
<dbReference type="EMBL" id="LIAE01010301">
    <property type="protein sequence ID" value="PAV63544.1"/>
    <property type="molecule type" value="Genomic_DNA"/>
</dbReference>
<keyword evidence="10" id="KW-1185">Reference proteome</keyword>
<comment type="cofactor">
    <cofactor evidence="1 6">
        <name>heme</name>
        <dbReference type="ChEBI" id="CHEBI:30413"/>
    </cofactor>
</comment>
<keyword evidence="8" id="KW-0732">Signal</keyword>
<evidence type="ECO:0000256" key="3">
    <source>
        <dbReference type="ARBA" id="ARBA00022617"/>
    </source>
</evidence>
<name>A0A2A2JP93_9BILA</name>
<dbReference type="Gene3D" id="1.10.630.10">
    <property type="entry name" value="Cytochrome P450"/>
    <property type="match status" value="1"/>
</dbReference>
<dbReference type="PANTHER" id="PTHR24291">
    <property type="entry name" value="CYTOCHROME P450 FAMILY 4"/>
    <property type="match status" value="1"/>
</dbReference>
<dbReference type="GO" id="GO:0005506">
    <property type="term" value="F:iron ion binding"/>
    <property type="evidence" value="ECO:0007669"/>
    <property type="project" value="InterPro"/>
</dbReference>
<dbReference type="Proteomes" id="UP000218231">
    <property type="component" value="Unassembled WGS sequence"/>
</dbReference>
<evidence type="ECO:0000256" key="4">
    <source>
        <dbReference type="ARBA" id="ARBA00023004"/>
    </source>
</evidence>
<proteinExistence type="inferred from homology"/>
<dbReference type="PANTHER" id="PTHR24291:SF194">
    <property type="entry name" value="CYTOCHROME P450 FAMILY"/>
    <property type="match status" value="1"/>
</dbReference>
<dbReference type="STRING" id="2018661.A0A2A2JP93"/>
<dbReference type="GO" id="GO:0020037">
    <property type="term" value="F:heme binding"/>
    <property type="evidence" value="ECO:0007669"/>
    <property type="project" value="InterPro"/>
</dbReference>
<organism evidence="9 10">
    <name type="scientific">Diploscapter pachys</name>
    <dbReference type="NCBI Taxonomy" id="2018661"/>
    <lineage>
        <taxon>Eukaryota</taxon>
        <taxon>Metazoa</taxon>
        <taxon>Ecdysozoa</taxon>
        <taxon>Nematoda</taxon>
        <taxon>Chromadorea</taxon>
        <taxon>Rhabditida</taxon>
        <taxon>Rhabditina</taxon>
        <taxon>Rhabditomorpha</taxon>
        <taxon>Rhabditoidea</taxon>
        <taxon>Rhabditidae</taxon>
        <taxon>Diploscapter</taxon>
    </lineage>
</organism>
<keyword evidence="5 7" id="KW-0503">Monooxygenase</keyword>
<dbReference type="SUPFAM" id="SSF48264">
    <property type="entry name" value="Cytochrome P450"/>
    <property type="match status" value="1"/>
</dbReference>
<accession>A0A2A2JP93</accession>
<evidence type="ECO:0000256" key="6">
    <source>
        <dbReference type="PIRSR" id="PIRSR602401-1"/>
    </source>
</evidence>
<dbReference type="InterPro" id="IPR017972">
    <property type="entry name" value="Cyt_P450_CS"/>
</dbReference>
<keyword evidence="7" id="KW-0560">Oxidoreductase</keyword>
<dbReference type="InterPro" id="IPR001128">
    <property type="entry name" value="Cyt_P450"/>
</dbReference>
<keyword evidence="3 6" id="KW-0349">Heme</keyword>
<dbReference type="InterPro" id="IPR050196">
    <property type="entry name" value="Cytochrome_P450_Monoox"/>
</dbReference>
<dbReference type="InterPro" id="IPR036396">
    <property type="entry name" value="Cyt_P450_sf"/>
</dbReference>
<evidence type="ECO:0008006" key="11">
    <source>
        <dbReference type="Google" id="ProtNLM"/>
    </source>
</evidence>
<evidence type="ECO:0000256" key="5">
    <source>
        <dbReference type="ARBA" id="ARBA00023033"/>
    </source>
</evidence>
<dbReference type="OrthoDB" id="1470350at2759"/>
<reference evidence="9 10" key="1">
    <citation type="journal article" date="2017" name="Curr. Biol.">
        <title>Genome architecture and evolution of a unichromosomal asexual nematode.</title>
        <authorList>
            <person name="Fradin H."/>
            <person name="Zegar C."/>
            <person name="Gutwein M."/>
            <person name="Lucas J."/>
            <person name="Kovtun M."/>
            <person name="Corcoran D."/>
            <person name="Baugh L.R."/>
            <person name="Kiontke K."/>
            <person name="Gunsalus K."/>
            <person name="Fitch D.H."/>
            <person name="Piano F."/>
        </authorList>
    </citation>
    <scope>NUCLEOTIDE SEQUENCE [LARGE SCALE GENOMIC DNA]</scope>
    <source>
        <strain evidence="9">PF1309</strain>
    </source>
</reference>
<evidence type="ECO:0000256" key="7">
    <source>
        <dbReference type="RuleBase" id="RU000461"/>
    </source>
</evidence>
<comment type="caution">
    <text evidence="9">The sequence shown here is derived from an EMBL/GenBank/DDBJ whole genome shotgun (WGS) entry which is preliminary data.</text>
</comment>
<dbReference type="PRINTS" id="PR00385">
    <property type="entry name" value="P450"/>
</dbReference>
<dbReference type="GO" id="GO:0004497">
    <property type="term" value="F:monooxygenase activity"/>
    <property type="evidence" value="ECO:0007669"/>
    <property type="project" value="UniProtKB-KW"/>
</dbReference>
<evidence type="ECO:0000256" key="8">
    <source>
        <dbReference type="SAM" id="SignalP"/>
    </source>
</evidence>
<comment type="similarity">
    <text evidence="2 7">Belongs to the cytochrome P450 family.</text>
</comment>
<evidence type="ECO:0000256" key="2">
    <source>
        <dbReference type="ARBA" id="ARBA00010617"/>
    </source>
</evidence>
<feature type="signal peptide" evidence="8">
    <location>
        <begin position="1"/>
        <end position="19"/>
    </location>
</feature>
<protein>
    <recommendedName>
        <fullName evidence="11">Cytochrome P450</fullName>
    </recommendedName>
</protein>
<gene>
    <name evidence="9" type="ORF">WR25_07696</name>
</gene>
<evidence type="ECO:0000313" key="10">
    <source>
        <dbReference type="Proteomes" id="UP000218231"/>
    </source>
</evidence>
<dbReference type="InterPro" id="IPR002401">
    <property type="entry name" value="Cyt_P450_E_grp-I"/>
</dbReference>
<dbReference type="PRINTS" id="PR00463">
    <property type="entry name" value="EP450I"/>
</dbReference>
<keyword evidence="6 7" id="KW-0479">Metal-binding</keyword>
<dbReference type="AlphaFoldDB" id="A0A2A2JP93"/>
<dbReference type="GO" id="GO:0016705">
    <property type="term" value="F:oxidoreductase activity, acting on paired donors, with incorporation or reduction of molecular oxygen"/>
    <property type="evidence" value="ECO:0007669"/>
    <property type="project" value="InterPro"/>
</dbReference>
<sequence length="505" mass="57325">MALLLTLAICLILVKCLHALLAHLKTRDALEKVHQPRGYPLLGHGLIAKPDPEGFVNQIFGMGYLYPSAPRACVLWLGPMPITVIYSAELLEKIVCNSNHLNKGFAYKLLEPWLGQSLLISKKDRWRPKRKLLTPTFHYDILKDFVPVFNEQAKILVQKMGAACGKGKGTASTSGKVEVLELVTLCMLDIICETSMGRSVNAQMQKDSEYVWAVHTINKCVSERTRNPFTWPEPIYKLTSNGRTHSRCIQLLHSFTRQVIDERAAELERSDWKLGDGDRMAFLDLLLLMAHRGQMDPKDIQEEVDTFMFEGHDTTSNGLAWTLHFLGCNKHVQIRAQKEVDEVLQGSEEGTVEHISQLKYVECCLKEALRLCPSVPMILRELGADQPIAEDVVLPRGTHVLLNLFLVHRDPSQWPQPETFNPDRFLPENSIGRHPFAFAPFSAGSRNCIGQRFAIMEEKVVLAHILRNFTITSLQKRHEIRTDVNLIMRPQEGLFVKLEPRNKLS</sequence>
<dbReference type="Pfam" id="PF00067">
    <property type="entry name" value="p450"/>
    <property type="match status" value="1"/>
</dbReference>
<dbReference type="PROSITE" id="PS00086">
    <property type="entry name" value="CYTOCHROME_P450"/>
    <property type="match status" value="1"/>
</dbReference>
<evidence type="ECO:0000313" key="9">
    <source>
        <dbReference type="EMBL" id="PAV63544.1"/>
    </source>
</evidence>
<evidence type="ECO:0000256" key="1">
    <source>
        <dbReference type="ARBA" id="ARBA00001971"/>
    </source>
</evidence>
<keyword evidence="4 6" id="KW-0408">Iron</keyword>
<feature type="chain" id="PRO_5013262836" description="Cytochrome P450" evidence="8">
    <location>
        <begin position="20"/>
        <end position="505"/>
    </location>
</feature>